<keyword evidence="8" id="KW-0547">Nucleotide-binding</keyword>
<organism evidence="13 14">
    <name type="scientific">Mycolicibacterium vanbaalenii</name>
    <name type="common">Mycobacterium vanbaalenii</name>
    <dbReference type="NCBI Taxonomy" id="110539"/>
    <lineage>
        <taxon>Bacteria</taxon>
        <taxon>Bacillati</taxon>
        <taxon>Actinomycetota</taxon>
        <taxon>Actinomycetes</taxon>
        <taxon>Mycobacteriales</taxon>
        <taxon>Mycobacteriaceae</taxon>
        <taxon>Mycolicibacterium</taxon>
    </lineage>
</organism>
<keyword evidence="14" id="KW-1185">Reference proteome</keyword>
<evidence type="ECO:0000256" key="5">
    <source>
        <dbReference type="ARBA" id="ARBA00022575"/>
    </source>
</evidence>
<keyword evidence="5" id="KW-0216">Detoxification</keyword>
<dbReference type="PANTHER" id="PTHR42747">
    <property type="entry name" value="NITRONATE MONOOXYGENASE-RELATED"/>
    <property type="match status" value="1"/>
</dbReference>
<accession>A0A5S9QTF2</accession>
<evidence type="ECO:0000256" key="10">
    <source>
        <dbReference type="ARBA" id="ARBA00023033"/>
    </source>
</evidence>
<dbReference type="EMBL" id="CACSIP010000019">
    <property type="protein sequence ID" value="CAA0121882.1"/>
    <property type="molecule type" value="Genomic_DNA"/>
</dbReference>
<dbReference type="GO" id="GO:0000166">
    <property type="term" value="F:nucleotide binding"/>
    <property type="evidence" value="ECO:0007669"/>
    <property type="project" value="UniProtKB-KW"/>
</dbReference>
<keyword evidence="10 13" id="KW-0503">Monooxygenase</keyword>
<evidence type="ECO:0000256" key="3">
    <source>
        <dbReference type="ARBA" id="ARBA00009881"/>
    </source>
</evidence>
<gene>
    <name evidence="13" type="ORF">AELLOGFF_04408</name>
</gene>
<comment type="similarity">
    <text evidence="3">Belongs to the nitronate monooxygenase family. NMO class I subfamily.</text>
</comment>
<name>A0A5S9QTF2_MYCVN</name>
<dbReference type="GO" id="GO:0009636">
    <property type="term" value="P:response to toxic substance"/>
    <property type="evidence" value="ECO:0007669"/>
    <property type="project" value="UniProtKB-KW"/>
</dbReference>
<keyword evidence="6" id="KW-0285">Flavoprotein</keyword>
<evidence type="ECO:0000313" key="13">
    <source>
        <dbReference type="EMBL" id="CAA0121882.1"/>
    </source>
</evidence>
<comment type="function">
    <text evidence="2">Nitronate monooxygenase that uses molecular oxygen to catalyze the oxidative denitrification of alkyl nitronates. Acts on propionate 3-nitronate (P3N), the presumed physiological substrate. Probably functions in the detoxification of P3N, a metabolic poison produced by plants and fungi as a defense mechanism.</text>
</comment>
<dbReference type="Gene3D" id="3.20.20.70">
    <property type="entry name" value="Aldolase class I"/>
    <property type="match status" value="1"/>
</dbReference>
<dbReference type="FunFam" id="3.20.20.70:FF:000154">
    <property type="entry name" value="Probable nitronate monooxygenase"/>
    <property type="match status" value="1"/>
</dbReference>
<dbReference type="CDD" id="cd04730">
    <property type="entry name" value="NPD_like"/>
    <property type="match status" value="1"/>
</dbReference>
<evidence type="ECO:0000256" key="4">
    <source>
        <dbReference type="ARBA" id="ARBA00013457"/>
    </source>
</evidence>
<reference evidence="13 14" key="1">
    <citation type="submission" date="2019-11" db="EMBL/GenBank/DDBJ databases">
        <authorList>
            <person name="Holert J."/>
        </authorList>
    </citation>
    <scope>NUCLEOTIDE SEQUENCE [LARGE SCALE GENOMIC DNA]</scope>
    <source>
        <strain evidence="13">BC8_1</strain>
    </source>
</reference>
<comment type="catalytic activity">
    <reaction evidence="12">
        <text>3 propionate 3-nitronate + 3 O2 + H2O = 3 3-oxopropanoate + 2 nitrate + nitrite + H2O2 + 3 H(+)</text>
        <dbReference type="Rhea" id="RHEA:57332"/>
        <dbReference type="ChEBI" id="CHEBI:15377"/>
        <dbReference type="ChEBI" id="CHEBI:15378"/>
        <dbReference type="ChEBI" id="CHEBI:15379"/>
        <dbReference type="ChEBI" id="CHEBI:16240"/>
        <dbReference type="ChEBI" id="CHEBI:16301"/>
        <dbReference type="ChEBI" id="CHEBI:17632"/>
        <dbReference type="ChEBI" id="CHEBI:33190"/>
        <dbReference type="ChEBI" id="CHEBI:136067"/>
    </reaction>
</comment>
<dbReference type="Proteomes" id="UP000430146">
    <property type="component" value="Unassembled WGS sequence"/>
</dbReference>
<evidence type="ECO:0000256" key="9">
    <source>
        <dbReference type="ARBA" id="ARBA00023002"/>
    </source>
</evidence>
<evidence type="ECO:0000256" key="6">
    <source>
        <dbReference type="ARBA" id="ARBA00022630"/>
    </source>
</evidence>
<evidence type="ECO:0000256" key="11">
    <source>
        <dbReference type="ARBA" id="ARBA00031155"/>
    </source>
</evidence>
<evidence type="ECO:0000256" key="2">
    <source>
        <dbReference type="ARBA" id="ARBA00003535"/>
    </source>
</evidence>
<dbReference type="Pfam" id="PF03060">
    <property type="entry name" value="NMO"/>
    <property type="match status" value="1"/>
</dbReference>
<dbReference type="SUPFAM" id="SSF51412">
    <property type="entry name" value="Inosine monophosphate dehydrogenase (IMPDH)"/>
    <property type="match status" value="1"/>
</dbReference>
<comment type="cofactor">
    <cofactor evidence="1">
        <name>FMN</name>
        <dbReference type="ChEBI" id="CHEBI:58210"/>
    </cofactor>
</comment>
<keyword evidence="9 13" id="KW-0560">Oxidoreductase</keyword>
<sequence>MFDVRDLAVPVLIAPMAGGPSTPQLAAAGAESGGLGFVPAGYLTAEVFAERLEAAARLTTGPVGANLFVPQPSAATPAAIEAYADALAAEAQHYGVSLGAPRFDDDRWNAKIEVLLQLRPAVASFTFGLPSADERRRLSDAGISTVGTVTTIAEARLAVECGVDAVVAQGPSAGGHRGTFDATAAPSKGPLDVLVARIVADLDIPVIAAGGLMGAGDVRRVLQAGAVAAQLGTAFLLADEAGSSAVHRAALRDPQFTETVVTRAFSGRYARGLRNRFVDEHESQAPFGYPEVHHLTSPVRAASVRAGDPHAVNVWAGTGYLQAESAPVASIIEKLTVGLPAAPPDAGD</sequence>
<protein>
    <recommendedName>
        <fullName evidence="4">Probable nitronate monooxygenase</fullName>
    </recommendedName>
    <alternativeName>
        <fullName evidence="11">Propionate 3-nitronate monooxygenase</fullName>
    </alternativeName>
</protein>
<dbReference type="PANTHER" id="PTHR42747:SF3">
    <property type="entry name" value="NITRONATE MONOOXYGENASE-RELATED"/>
    <property type="match status" value="1"/>
</dbReference>
<evidence type="ECO:0000256" key="12">
    <source>
        <dbReference type="ARBA" id="ARBA00049401"/>
    </source>
</evidence>
<dbReference type="InterPro" id="IPR013785">
    <property type="entry name" value="Aldolase_TIM"/>
</dbReference>
<evidence type="ECO:0000256" key="7">
    <source>
        <dbReference type="ARBA" id="ARBA00022643"/>
    </source>
</evidence>
<evidence type="ECO:0000256" key="1">
    <source>
        <dbReference type="ARBA" id="ARBA00001917"/>
    </source>
</evidence>
<keyword evidence="7" id="KW-0288">FMN</keyword>
<dbReference type="InterPro" id="IPR004136">
    <property type="entry name" value="NMO"/>
</dbReference>
<proteinExistence type="inferred from homology"/>
<evidence type="ECO:0000256" key="8">
    <source>
        <dbReference type="ARBA" id="ARBA00022741"/>
    </source>
</evidence>
<evidence type="ECO:0000313" key="14">
    <source>
        <dbReference type="Proteomes" id="UP000430146"/>
    </source>
</evidence>
<dbReference type="GO" id="GO:0018580">
    <property type="term" value="F:nitronate monooxygenase activity"/>
    <property type="evidence" value="ECO:0007669"/>
    <property type="project" value="InterPro"/>
</dbReference>
<dbReference type="AlphaFoldDB" id="A0A5S9QTF2"/>